<dbReference type="AlphaFoldDB" id="A0A067MV71"/>
<evidence type="ECO:0000313" key="2">
    <source>
        <dbReference type="Proteomes" id="UP000027195"/>
    </source>
</evidence>
<dbReference type="Gene3D" id="3.80.10.10">
    <property type="entry name" value="Ribonuclease Inhibitor"/>
    <property type="match status" value="1"/>
</dbReference>
<organism evidence="1 2">
    <name type="scientific">Botryobasidium botryosum (strain FD-172 SS1)</name>
    <dbReference type="NCBI Taxonomy" id="930990"/>
    <lineage>
        <taxon>Eukaryota</taxon>
        <taxon>Fungi</taxon>
        <taxon>Dikarya</taxon>
        <taxon>Basidiomycota</taxon>
        <taxon>Agaricomycotina</taxon>
        <taxon>Agaricomycetes</taxon>
        <taxon>Cantharellales</taxon>
        <taxon>Botryobasidiaceae</taxon>
        <taxon>Botryobasidium</taxon>
    </lineage>
</organism>
<protein>
    <submittedName>
        <fullName evidence="1">Uncharacterized protein</fullName>
    </submittedName>
</protein>
<gene>
    <name evidence="1" type="ORF">BOTBODRAFT_145180</name>
</gene>
<dbReference type="InParanoid" id="A0A067MV71"/>
<dbReference type="SUPFAM" id="SSF52047">
    <property type="entry name" value="RNI-like"/>
    <property type="match status" value="1"/>
</dbReference>
<dbReference type="Gene3D" id="1.20.1280.50">
    <property type="match status" value="1"/>
</dbReference>
<evidence type="ECO:0000313" key="1">
    <source>
        <dbReference type="EMBL" id="KDQ15446.1"/>
    </source>
</evidence>
<sequence>MFRAETVMELKNQLDALLAAAKGMSAALDDLHTAPGKPISPPIHPLPQEARLINAIARLNHMRAAILPDSDVLTTLLKDINEGCNVIAPMNRLPNEILSCIFVLTQEPRGRWGSACAPQAIILSSICRRWREIATCTGALWDMFVLRNLSSYRIGELCTARSGGRDLKVIVKIGWDYIHSGSKEVESASHRWRDLTFDCLTPFMEIIPNMDVYMHEIMHRVQPSVTRLSLECGDRRNMDMVRLDSVLRITSQLRALQLHSLWLGGHPAHLEMTMGIPLVLKHLEELSMVDCCGTLCSYIFANLVAPQLRSFEIGCSYDGPMGPFFSRTTSISRLQLSYRQELPLIKALPLLINLETLVLGAASRRSNFACNPLYDILKRACPNLSELYFQLTYLPEPQNLKDFIDMRALMPGVLPIRTVSYNCLHNRGPTPEEIRDDIAYAKLYGS</sequence>
<dbReference type="EMBL" id="KL198032">
    <property type="protein sequence ID" value="KDQ15446.1"/>
    <property type="molecule type" value="Genomic_DNA"/>
</dbReference>
<proteinExistence type="predicted"/>
<dbReference type="Proteomes" id="UP000027195">
    <property type="component" value="Unassembled WGS sequence"/>
</dbReference>
<reference evidence="2" key="1">
    <citation type="journal article" date="2014" name="Proc. Natl. Acad. Sci. U.S.A.">
        <title>Extensive sampling of basidiomycete genomes demonstrates inadequacy of the white-rot/brown-rot paradigm for wood decay fungi.</title>
        <authorList>
            <person name="Riley R."/>
            <person name="Salamov A.A."/>
            <person name="Brown D.W."/>
            <person name="Nagy L.G."/>
            <person name="Floudas D."/>
            <person name="Held B.W."/>
            <person name="Levasseur A."/>
            <person name="Lombard V."/>
            <person name="Morin E."/>
            <person name="Otillar R."/>
            <person name="Lindquist E.A."/>
            <person name="Sun H."/>
            <person name="LaButti K.M."/>
            <person name="Schmutz J."/>
            <person name="Jabbour D."/>
            <person name="Luo H."/>
            <person name="Baker S.E."/>
            <person name="Pisabarro A.G."/>
            <person name="Walton J.D."/>
            <person name="Blanchette R.A."/>
            <person name="Henrissat B."/>
            <person name="Martin F."/>
            <person name="Cullen D."/>
            <person name="Hibbett D.S."/>
            <person name="Grigoriev I.V."/>
        </authorList>
    </citation>
    <scope>NUCLEOTIDE SEQUENCE [LARGE SCALE GENOMIC DNA]</scope>
    <source>
        <strain evidence="2">FD-172 SS1</strain>
    </source>
</reference>
<dbReference type="OrthoDB" id="2269034at2759"/>
<keyword evidence="2" id="KW-1185">Reference proteome</keyword>
<accession>A0A067MV71</accession>
<dbReference type="InterPro" id="IPR032675">
    <property type="entry name" value="LRR_dom_sf"/>
</dbReference>
<name>A0A067MV71_BOTB1</name>
<dbReference type="STRING" id="930990.A0A067MV71"/>
<dbReference type="HOGENOM" id="CLU_044361_0_0_1"/>